<reference evidence="4 5" key="1">
    <citation type="submission" date="2019-09" db="EMBL/GenBank/DDBJ databases">
        <authorList>
            <person name="Feng G."/>
        </authorList>
    </citation>
    <scope>NUCLEOTIDE SEQUENCE [LARGE SCALE GENOMIC DNA]</scope>
    <source>
        <strain evidence="3 4">KACC 19283</strain>
        <strain evidence="2 5">KACC 19284</strain>
    </source>
</reference>
<dbReference type="Proteomes" id="UP000325933">
    <property type="component" value="Unassembled WGS sequence"/>
</dbReference>
<dbReference type="AlphaFoldDB" id="A0A5J5HX58"/>
<dbReference type="Gene3D" id="2.60.40.2610">
    <property type="entry name" value="Outer membrane usher protein FimD, plug domain"/>
    <property type="match status" value="1"/>
</dbReference>
<comment type="caution">
    <text evidence="3">The sequence shown here is derived from an EMBL/GenBank/DDBJ whole genome shotgun (WGS) entry which is preliminary data.</text>
</comment>
<feature type="signal peptide" evidence="1">
    <location>
        <begin position="1"/>
        <end position="22"/>
    </location>
</feature>
<evidence type="ECO:0000256" key="1">
    <source>
        <dbReference type="SAM" id="SignalP"/>
    </source>
</evidence>
<dbReference type="EMBL" id="VYQA01000013">
    <property type="protein sequence ID" value="KAA9027428.1"/>
    <property type="molecule type" value="Genomic_DNA"/>
</dbReference>
<dbReference type="Proteomes" id="UP000326364">
    <property type="component" value="Unassembled WGS sequence"/>
</dbReference>
<proteinExistence type="predicted"/>
<evidence type="ECO:0000313" key="4">
    <source>
        <dbReference type="Proteomes" id="UP000325933"/>
    </source>
</evidence>
<sequence>MALTTPSAAHLPILPVALVAQAGASGAPANGAASEPSAAAPPERLNPTNRDIMLSAPLRDGAFLLGEVPFVLTKDDHILVNAPRLLAALQPVIAPGRYEALATALGAAADVPVEQIASLGFVISYDSQAIALTVDIPPEARNARQIRLAQLGSDLVGDVDKPAGVSAYVNLRGSFGYQWMGSDRGFQDPLIETDWAARVAGVVFEGEGTVQVGAGNGGPTQFRREGSRLVYDDNKLLARFTLGDLQPASRGFSGSSQIAGLSMTRTYSVLQPQRNVQPRGDRTFTLARASMVEAFINGQPVRQVRLEPGTYNVRDFPFVQGANDVRLLITDDTGRQESVSFSLFFDRTLLEPGLTEFGIYAGVLAPFAGNGRDYQISSPAANGYIRHGFSQTFTGGANFHARSNGAVVGTEVVWASPLGTIGFDLAASHVKRIGSGFAVNVGLQRTFGGTGSSGKSLALTFETRTKDFATPGDLSPDNRYLFEVGATYSQAIGELQFVSIDGRYSKGRGSFGDEKSARLSYGYRLSSRLNLQAEGIYQQRNTFGSDYGLRLNLTYRMGERSSANAEFDSRSERGRVGYQTSTGSGVGATSISGNVDYGQGAVGLDGAVSYTANRAELSLAHSTAFDNGGFNVTDQRTSLRVGTALVLADGHVGLSRPVYDSFALVVPHKSLKGTSVEVEPREGEYSSRSGVLGGAVANDLSSYSDRVVTFDAPKAPAGYDLGAGNVRVYPPYKSGYLVVVGSDYSMTAIGRLLDDDGQPISLLAGLAYEVGKADKPPLTIFTNRAGRFGLSGLRPGQWRIEMPTEPRSQIIISIPDKSEAIVKLGDVTLKGTP</sequence>
<feature type="chain" id="PRO_5023839012" evidence="1">
    <location>
        <begin position="23"/>
        <end position="833"/>
    </location>
</feature>
<keyword evidence="1" id="KW-0732">Signal</keyword>
<dbReference type="PANTHER" id="PTHR30451">
    <property type="entry name" value="OUTER MEMBRANE USHER PROTEIN"/>
    <property type="match status" value="1"/>
</dbReference>
<name>A0A5J5HX58_9SPHN</name>
<evidence type="ECO:0000313" key="5">
    <source>
        <dbReference type="Proteomes" id="UP000326364"/>
    </source>
</evidence>
<dbReference type="Gene3D" id="2.60.40.3110">
    <property type="match status" value="1"/>
</dbReference>
<evidence type="ECO:0000313" key="3">
    <source>
        <dbReference type="EMBL" id="KAA9027428.1"/>
    </source>
</evidence>
<accession>A0A5J5HX58</accession>
<dbReference type="InterPro" id="IPR000015">
    <property type="entry name" value="Fimb_usher"/>
</dbReference>
<dbReference type="EMBL" id="VYQB01000013">
    <property type="protein sequence ID" value="KAA9014339.1"/>
    <property type="molecule type" value="Genomic_DNA"/>
</dbReference>
<keyword evidence="5" id="KW-1185">Reference proteome</keyword>
<dbReference type="GO" id="GO:0009279">
    <property type="term" value="C:cell outer membrane"/>
    <property type="evidence" value="ECO:0007669"/>
    <property type="project" value="TreeGrafter"/>
</dbReference>
<evidence type="ECO:0000313" key="2">
    <source>
        <dbReference type="EMBL" id="KAA9014339.1"/>
    </source>
</evidence>
<dbReference type="GO" id="GO:0009297">
    <property type="term" value="P:pilus assembly"/>
    <property type="evidence" value="ECO:0007669"/>
    <property type="project" value="InterPro"/>
</dbReference>
<gene>
    <name evidence="3" type="ORF">F4U95_17065</name>
    <name evidence="2" type="ORF">F4U96_16940</name>
</gene>
<dbReference type="Pfam" id="PF00577">
    <property type="entry name" value="Usher"/>
    <property type="match status" value="1"/>
</dbReference>
<dbReference type="GO" id="GO:0015473">
    <property type="term" value="F:fimbrial usher porin activity"/>
    <property type="evidence" value="ECO:0007669"/>
    <property type="project" value="InterPro"/>
</dbReference>
<protein>
    <submittedName>
        <fullName evidence="3">Fimbrial biogenesis outer membrane usher protein</fullName>
    </submittedName>
</protein>
<dbReference type="InterPro" id="IPR042186">
    <property type="entry name" value="FimD_plug_dom"/>
</dbReference>
<organism evidence="3 4">
    <name type="scientific">Sphingobium limneticum</name>
    <dbReference type="NCBI Taxonomy" id="1007511"/>
    <lineage>
        <taxon>Bacteria</taxon>
        <taxon>Pseudomonadati</taxon>
        <taxon>Pseudomonadota</taxon>
        <taxon>Alphaproteobacteria</taxon>
        <taxon>Sphingomonadales</taxon>
        <taxon>Sphingomonadaceae</taxon>
        <taxon>Sphingobium</taxon>
    </lineage>
</organism>
<dbReference type="RefSeq" id="WP_150426533.1">
    <property type="nucleotide sequence ID" value="NZ_VYQA01000013.1"/>
</dbReference>
<dbReference type="PANTHER" id="PTHR30451:SF5">
    <property type="entry name" value="SLR0019 PROTEIN"/>
    <property type="match status" value="1"/>
</dbReference>